<dbReference type="SMART" id="SM00248">
    <property type="entry name" value="ANK"/>
    <property type="match status" value="2"/>
</dbReference>
<dbReference type="PANTHER" id="PTHR24171:SF8">
    <property type="entry name" value="BRCA1-ASSOCIATED RING DOMAIN PROTEIN 1"/>
    <property type="match status" value="1"/>
</dbReference>
<dbReference type="EMBL" id="GDAI01001806">
    <property type="protein sequence ID" value="JAI15797.1"/>
    <property type="molecule type" value="mRNA"/>
</dbReference>
<dbReference type="AlphaFoldDB" id="A0A0K8TN50"/>
<evidence type="ECO:0000256" key="2">
    <source>
        <dbReference type="ARBA" id="ARBA00023043"/>
    </source>
</evidence>
<dbReference type="GO" id="GO:0070531">
    <property type="term" value="C:BRCA1-A complex"/>
    <property type="evidence" value="ECO:0007669"/>
    <property type="project" value="TreeGrafter"/>
</dbReference>
<dbReference type="SUPFAM" id="SSF48403">
    <property type="entry name" value="Ankyrin repeat"/>
    <property type="match status" value="1"/>
</dbReference>
<dbReference type="PANTHER" id="PTHR24171">
    <property type="entry name" value="ANKYRIN REPEAT DOMAIN-CONTAINING PROTEIN 39-RELATED"/>
    <property type="match status" value="1"/>
</dbReference>
<feature type="repeat" description="ANK" evidence="3">
    <location>
        <begin position="32"/>
        <end position="64"/>
    </location>
</feature>
<dbReference type="Gene3D" id="1.25.40.20">
    <property type="entry name" value="Ankyrin repeat-containing domain"/>
    <property type="match status" value="1"/>
</dbReference>
<dbReference type="GO" id="GO:0085020">
    <property type="term" value="P:protein K6-linked ubiquitination"/>
    <property type="evidence" value="ECO:0007669"/>
    <property type="project" value="TreeGrafter"/>
</dbReference>
<keyword evidence="1" id="KW-0677">Repeat</keyword>
<proteinExistence type="evidence at transcript level"/>
<dbReference type="Pfam" id="PF12796">
    <property type="entry name" value="Ank_2"/>
    <property type="match status" value="1"/>
</dbReference>
<reference evidence="4" key="1">
    <citation type="journal article" date="2015" name="Insect Biochem. Mol. Biol.">
        <title>An insight into the sialome of the horse fly, Tabanus bromius.</title>
        <authorList>
            <person name="Ribeiro J.M."/>
            <person name="Kazimirova M."/>
            <person name="Takac P."/>
            <person name="Andersen J.F."/>
            <person name="Francischetti I.M."/>
        </authorList>
    </citation>
    <scope>NUCLEOTIDE SEQUENCE</scope>
</reference>
<sequence length="116" mass="12666">MNELVWGIKNGELDQVKDYIENKSINVNAEINGRCPLHYAADYGQADVLGYLIKKGANVDVVDKHGITAILAAIWEGHTECVRILLENGASKNGKAPDGTSYIDAAEKDEIKALLR</sequence>
<accession>A0A0K8TN50</accession>
<name>A0A0K8TN50_TABBR</name>
<dbReference type="GO" id="GO:0004842">
    <property type="term" value="F:ubiquitin-protein transferase activity"/>
    <property type="evidence" value="ECO:0007669"/>
    <property type="project" value="TreeGrafter"/>
</dbReference>
<protein>
    <submittedName>
        <fullName evidence="4">Putative myotrophin</fullName>
    </submittedName>
</protein>
<keyword evidence="2 3" id="KW-0040">ANK repeat</keyword>
<dbReference type="PRINTS" id="PR01415">
    <property type="entry name" value="ANKYRIN"/>
</dbReference>
<feature type="repeat" description="ANK" evidence="3">
    <location>
        <begin position="65"/>
        <end position="97"/>
    </location>
</feature>
<organism evidence="4">
    <name type="scientific">Tabanus bromius</name>
    <name type="common">Band-eyed brown horse fly</name>
    <dbReference type="NCBI Taxonomy" id="304241"/>
    <lineage>
        <taxon>Eukaryota</taxon>
        <taxon>Metazoa</taxon>
        <taxon>Ecdysozoa</taxon>
        <taxon>Arthropoda</taxon>
        <taxon>Hexapoda</taxon>
        <taxon>Insecta</taxon>
        <taxon>Pterygota</taxon>
        <taxon>Neoptera</taxon>
        <taxon>Endopterygota</taxon>
        <taxon>Diptera</taxon>
        <taxon>Brachycera</taxon>
        <taxon>Tabanomorpha</taxon>
        <taxon>Tabanoidea</taxon>
        <taxon>Tabanidae</taxon>
        <taxon>Tabanus</taxon>
    </lineage>
</organism>
<dbReference type="PROSITE" id="PS50297">
    <property type="entry name" value="ANK_REP_REGION"/>
    <property type="match status" value="2"/>
</dbReference>
<dbReference type="InterPro" id="IPR036770">
    <property type="entry name" value="Ankyrin_rpt-contain_sf"/>
</dbReference>
<evidence type="ECO:0000313" key="4">
    <source>
        <dbReference type="EMBL" id="JAI15797.1"/>
    </source>
</evidence>
<evidence type="ECO:0000256" key="1">
    <source>
        <dbReference type="ARBA" id="ARBA00022737"/>
    </source>
</evidence>
<dbReference type="InterPro" id="IPR002110">
    <property type="entry name" value="Ankyrin_rpt"/>
</dbReference>
<dbReference type="PROSITE" id="PS50088">
    <property type="entry name" value="ANK_REPEAT"/>
    <property type="match status" value="2"/>
</dbReference>
<evidence type="ECO:0000256" key="3">
    <source>
        <dbReference type="PROSITE-ProRule" id="PRU00023"/>
    </source>
</evidence>
<dbReference type="GO" id="GO:0031436">
    <property type="term" value="C:BRCA1-BARD1 complex"/>
    <property type="evidence" value="ECO:0007669"/>
    <property type="project" value="TreeGrafter"/>
</dbReference>